<feature type="compositionally biased region" description="Basic and acidic residues" evidence="1">
    <location>
        <begin position="264"/>
        <end position="289"/>
    </location>
</feature>
<proteinExistence type="predicted"/>
<dbReference type="EMBL" id="GIBP01004285">
    <property type="protein sequence ID" value="NDV33254.1"/>
    <property type="molecule type" value="Transcribed_RNA"/>
</dbReference>
<evidence type="ECO:0000256" key="1">
    <source>
        <dbReference type="SAM" id="MobiDB-lite"/>
    </source>
</evidence>
<feature type="region of interest" description="Disordered" evidence="1">
    <location>
        <begin position="1"/>
        <end position="20"/>
    </location>
</feature>
<dbReference type="AlphaFoldDB" id="A0A6B2L8E5"/>
<reference evidence="2" key="1">
    <citation type="journal article" date="2020" name="J. Eukaryot. Microbiol.">
        <title>De novo Sequencing, Assembly and Annotation of the Transcriptome for the Free-Living Testate Amoeba Arcella intermedia.</title>
        <authorList>
            <person name="Ribeiro G.M."/>
            <person name="Porfirio-Sousa A.L."/>
            <person name="Maurer-Alcala X.X."/>
            <person name="Katz L.A."/>
            <person name="Lahr D.J.G."/>
        </authorList>
    </citation>
    <scope>NUCLEOTIDE SEQUENCE</scope>
</reference>
<organism evidence="2">
    <name type="scientific">Arcella intermedia</name>
    <dbReference type="NCBI Taxonomy" id="1963864"/>
    <lineage>
        <taxon>Eukaryota</taxon>
        <taxon>Amoebozoa</taxon>
        <taxon>Tubulinea</taxon>
        <taxon>Elardia</taxon>
        <taxon>Arcellinida</taxon>
        <taxon>Sphaerothecina</taxon>
        <taxon>Arcellidae</taxon>
        <taxon>Arcella</taxon>
    </lineage>
</organism>
<feature type="region of interest" description="Disordered" evidence="1">
    <location>
        <begin position="182"/>
        <end position="289"/>
    </location>
</feature>
<feature type="compositionally biased region" description="Basic and acidic residues" evidence="1">
    <location>
        <begin position="206"/>
        <end position="240"/>
    </location>
</feature>
<sequence>MVQHIEVDWGESKKPPNSRAHLSRTLAEKIGSKPKAFFDELSDSELRDILTQLSIPVPESTDEYVPAILEEAEFIGLEHFFSSFSIEKLKEFCKNCGVEVETQSFDVALESLLYLEDHIPPKKEKKEPAKKKKPPIDLNISESDIANHYLRDELVEWLEKHSVSTAGTKKYLAQKIYATLHNLPLPPTPVKQAPRKKKAGEGSEEDSSKKRSRRSSDSDSEKMESPKKKTRQERSPKKGNDEEEEEKKKSRTKSKKDESEESDSNDKRRKDKNKKKEEETGEEKSKKGK</sequence>
<evidence type="ECO:0008006" key="3">
    <source>
        <dbReference type="Google" id="ProtNLM"/>
    </source>
</evidence>
<evidence type="ECO:0000313" key="2">
    <source>
        <dbReference type="EMBL" id="NDV33254.1"/>
    </source>
</evidence>
<protein>
    <recommendedName>
        <fullName evidence="3">SAP domain-containing protein</fullName>
    </recommendedName>
</protein>
<name>A0A6B2L8E5_9EUKA</name>
<accession>A0A6B2L8E5</accession>
<feature type="compositionally biased region" description="Basic and acidic residues" evidence="1">
    <location>
        <begin position="1"/>
        <end position="14"/>
    </location>
</feature>